<dbReference type="InterPro" id="IPR050816">
    <property type="entry name" value="Flavin-dep_Halogenase_NPB"/>
</dbReference>
<sequence length="342" mass="38200">MSKSYNFDVVVVGSGPSGTAAAISCASRGLRVVIIDGESFPRYRPGETLHPGIEPLLKELGVADKVQKAGFLRHKGNWVKWDGERHFVPFGSDENGSWYGFQAWRADFDMILLERAISLGVEVRQPCHALQPIVHKNQIIGVLTSMGEIYSPFLIDATGRRQWLARKLKLKVDKYSPQLIARFGYVQGKCPLHDDAPAIVADDMGWTWTAKIRSDVYQWTQLSFDNVVLKSDWIPEEFQGLKPMGKPNGADVTWRIITQPGGPGYFLVGDAAAVLDPASAHGVLKAIMSGMMAAHSIEKIVKTGQKEDNIILGYCKWIRNWFEHDVEKLKKLYALIPSFRGF</sequence>
<feature type="domain" description="FAD-binding" evidence="3">
    <location>
        <begin position="7"/>
        <end position="177"/>
    </location>
</feature>
<evidence type="ECO:0000256" key="2">
    <source>
        <dbReference type="ARBA" id="ARBA00038396"/>
    </source>
</evidence>
<dbReference type="InterPro" id="IPR036188">
    <property type="entry name" value="FAD/NAD-bd_sf"/>
</dbReference>
<dbReference type="Pfam" id="PF01494">
    <property type="entry name" value="FAD_binding_3"/>
    <property type="match status" value="1"/>
</dbReference>
<dbReference type="RefSeq" id="WP_099686492.1">
    <property type="nucleotide sequence ID" value="NZ_NWUW01000042.1"/>
</dbReference>
<dbReference type="Gene3D" id="3.50.50.60">
    <property type="entry name" value="FAD/NAD(P)-binding domain"/>
    <property type="match status" value="1"/>
</dbReference>
<dbReference type="PANTHER" id="PTHR43747:SF5">
    <property type="entry name" value="FAD-BINDING DOMAIN-CONTAINING PROTEIN"/>
    <property type="match status" value="1"/>
</dbReference>
<organism evidence="4 5">
    <name type="scientific">Bacillus fungorum</name>
    <dbReference type="NCBI Taxonomy" id="2039284"/>
    <lineage>
        <taxon>Bacteria</taxon>
        <taxon>Bacillati</taxon>
        <taxon>Bacillota</taxon>
        <taxon>Bacilli</taxon>
        <taxon>Bacillales</taxon>
        <taxon>Bacillaceae</taxon>
        <taxon>Bacillus</taxon>
    </lineage>
</organism>
<evidence type="ECO:0000256" key="1">
    <source>
        <dbReference type="ARBA" id="ARBA00023002"/>
    </source>
</evidence>
<evidence type="ECO:0000313" key="5">
    <source>
        <dbReference type="Proteomes" id="UP000228484"/>
    </source>
</evidence>
<dbReference type="Proteomes" id="UP000228484">
    <property type="component" value="Unassembled WGS sequence"/>
</dbReference>
<keyword evidence="1" id="KW-0560">Oxidoreductase</keyword>
<keyword evidence="5" id="KW-1185">Reference proteome</keyword>
<reference evidence="4 5" key="1">
    <citation type="submission" date="2017-09" db="EMBL/GenBank/DDBJ databases">
        <title>Biocontrol bacteria screening and application from spent mushroom substrate.</title>
        <authorList>
            <person name="Sun X."/>
        </authorList>
    </citation>
    <scope>NUCLEOTIDE SEQUENCE [LARGE SCALE GENOMIC DNA]</scope>
    <source>
        <strain evidence="4 5">100374</strain>
    </source>
</reference>
<gene>
    <name evidence="4" type="ORF">CO726_28220</name>
</gene>
<accession>A0A2G6Q6W7</accession>
<protein>
    <submittedName>
        <fullName evidence="4">FAD-dependent oxidoreductase</fullName>
    </submittedName>
</protein>
<dbReference type="SUPFAM" id="SSF51905">
    <property type="entry name" value="FAD/NAD(P)-binding domain"/>
    <property type="match status" value="1"/>
</dbReference>
<dbReference type="AlphaFoldDB" id="A0A2G6Q6W7"/>
<proteinExistence type="inferred from homology"/>
<dbReference type="GO" id="GO:0071949">
    <property type="term" value="F:FAD binding"/>
    <property type="evidence" value="ECO:0007669"/>
    <property type="project" value="InterPro"/>
</dbReference>
<dbReference type="PROSITE" id="PS51257">
    <property type="entry name" value="PROKAR_LIPOPROTEIN"/>
    <property type="match status" value="1"/>
</dbReference>
<comment type="similarity">
    <text evidence="2">Belongs to the flavin-dependent halogenase family. Bacterial tryptophan halogenase subfamily.</text>
</comment>
<evidence type="ECO:0000313" key="4">
    <source>
        <dbReference type="EMBL" id="PIE92150.1"/>
    </source>
</evidence>
<dbReference type="PANTHER" id="PTHR43747">
    <property type="entry name" value="FAD-BINDING PROTEIN"/>
    <property type="match status" value="1"/>
</dbReference>
<dbReference type="InterPro" id="IPR002938">
    <property type="entry name" value="FAD-bd"/>
</dbReference>
<dbReference type="PRINTS" id="PR00420">
    <property type="entry name" value="RNGMNOXGNASE"/>
</dbReference>
<name>A0A2G6Q6W7_9BACI</name>
<dbReference type="GO" id="GO:0016491">
    <property type="term" value="F:oxidoreductase activity"/>
    <property type="evidence" value="ECO:0007669"/>
    <property type="project" value="UniProtKB-KW"/>
</dbReference>
<dbReference type="EMBL" id="NWUW01000042">
    <property type="protein sequence ID" value="PIE92150.1"/>
    <property type="molecule type" value="Genomic_DNA"/>
</dbReference>
<comment type="caution">
    <text evidence="4">The sequence shown here is derived from an EMBL/GenBank/DDBJ whole genome shotgun (WGS) entry which is preliminary data.</text>
</comment>
<evidence type="ECO:0000259" key="3">
    <source>
        <dbReference type="Pfam" id="PF01494"/>
    </source>
</evidence>